<feature type="transmembrane region" description="Helical" evidence="2">
    <location>
        <begin position="244"/>
        <end position="261"/>
    </location>
</feature>
<evidence type="ECO:0000313" key="3">
    <source>
        <dbReference type="EMBL" id="MAA19881.1"/>
    </source>
</evidence>
<feature type="compositionally biased region" description="Acidic residues" evidence="1">
    <location>
        <begin position="58"/>
        <end position="69"/>
    </location>
</feature>
<name>A0A224YZ26_9ACAR</name>
<sequence length="274" mass="29416">MMPYFRSGVATLMRRVSLQPFGEDVKVHDETANPTGEPWDPGTGVAPPPPTTTTPGDDAADDCSVDGDVTDSASVTSETAETEARPPKTVPGTSWAAKRVRRLLAVQSAFGARFGATRTPSAPTFSDAQTQTLPDASTEEVHCRRCRGVYRRQRARDDDLSQPDAKPRPSVSVAATHKTDGATADAYPEKPASWTSRALEPALVVASEILQYPWGADALILVGIVLLASFLVVLYYAIAVVLPIMVLAVILAMINSALFENSRFLHVLQRLGLT</sequence>
<dbReference type="EMBL" id="GFPF01008735">
    <property type="protein sequence ID" value="MAA19881.1"/>
    <property type="molecule type" value="Transcribed_RNA"/>
</dbReference>
<protein>
    <recommendedName>
        <fullName evidence="4">Transmembrane protein</fullName>
    </recommendedName>
</protein>
<evidence type="ECO:0000256" key="2">
    <source>
        <dbReference type="SAM" id="Phobius"/>
    </source>
</evidence>
<accession>A0A224YZ26</accession>
<feature type="compositionally biased region" description="Polar residues" evidence="1">
    <location>
        <begin position="118"/>
        <end position="135"/>
    </location>
</feature>
<keyword evidence="2" id="KW-0472">Membrane</keyword>
<evidence type="ECO:0008006" key="4">
    <source>
        <dbReference type="Google" id="ProtNLM"/>
    </source>
</evidence>
<feature type="transmembrane region" description="Helical" evidence="2">
    <location>
        <begin position="218"/>
        <end position="238"/>
    </location>
</feature>
<keyword evidence="2" id="KW-0812">Transmembrane</keyword>
<organism evidence="3">
    <name type="scientific">Rhipicephalus zambeziensis</name>
    <dbReference type="NCBI Taxonomy" id="60191"/>
    <lineage>
        <taxon>Eukaryota</taxon>
        <taxon>Metazoa</taxon>
        <taxon>Ecdysozoa</taxon>
        <taxon>Arthropoda</taxon>
        <taxon>Chelicerata</taxon>
        <taxon>Arachnida</taxon>
        <taxon>Acari</taxon>
        <taxon>Parasitiformes</taxon>
        <taxon>Ixodida</taxon>
        <taxon>Ixodoidea</taxon>
        <taxon>Ixodidae</taxon>
        <taxon>Rhipicephalinae</taxon>
        <taxon>Rhipicephalus</taxon>
        <taxon>Rhipicephalus</taxon>
    </lineage>
</organism>
<feature type="region of interest" description="Disordered" evidence="1">
    <location>
        <begin position="154"/>
        <end position="188"/>
    </location>
</feature>
<feature type="region of interest" description="Disordered" evidence="1">
    <location>
        <begin position="116"/>
        <end position="139"/>
    </location>
</feature>
<feature type="region of interest" description="Disordered" evidence="1">
    <location>
        <begin position="28"/>
        <end position="94"/>
    </location>
</feature>
<dbReference type="AlphaFoldDB" id="A0A224YZ26"/>
<keyword evidence="2" id="KW-1133">Transmembrane helix</keyword>
<proteinExistence type="predicted"/>
<reference evidence="3" key="1">
    <citation type="journal article" date="2017" name="Parasit. Vectors">
        <title>Sialotranscriptomics of Rhipicephalus zambeziensis reveals intricate expression profiles of secretory proteins and suggests tight temporal transcriptional regulation during blood-feeding.</title>
        <authorList>
            <person name="de Castro M.H."/>
            <person name="de Klerk D."/>
            <person name="Pienaar R."/>
            <person name="Rees D.J.G."/>
            <person name="Mans B.J."/>
        </authorList>
    </citation>
    <scope>NUCLEOTIDE SEQUENCE</scope>
    <source>
        <tissue evidence="3">Salivary glands</tissue>
    </source>
</reference>
<evidence type="ECO:0000256" key="1">
    <source>
        <dbReference type="SAM" id="MobiDB-lite"/>
    </source>
</evidence>